<reference evidence="2" key="1">
    <citation type="submission" date="2016-10" db="EMBL/GenBank/DDBJ databases">
        <authorList>
            <person name="Varghese N."/>
            <person name="Submissions S."/>
        </authorList>
    </citation>
    <scope>NUCLEOTIDE SEQUENCE [LARGE SCALE GENOMIC DNA]</scope>
    <source>
        <strain evidence="2">OR362-8,ATCC BAA-1266,JCM 13504</strain>
    </source>
</reference>
<evidence type="ECO:0000313" key="2">
    <source>
        <dbReference type="Proteomes" id="UP000199029"/>
    </source>
</evidence>
<gene>
    <name evidence="1" type="ORF">SAMN04515668_0353</name>
</gene>
<name>A0A1I5T7S6_HYMAR</name>
<sequence length="167" mass="18207">MYTPNSAASIAQSEATRLAELKFMVLDTVNYSPYTTAEEQAKTAVSVANCQSPEVLVKWYCNLLTLLSGRELAPVAWATGTQKEEIIRLCNHMLISRPVKTRVLLNINKYTVSEAKQLIAELTSQTQPTPPAARSGAAVTAYGRCPRTNRLHPAIAGELAALSIFNN</sequence>
<dbReference type="STRING" id="1227077.SAMN04515668_0353"/>
<accession>A0A1I5T7S6</accession>
<keyword evidence="2" id="KW-1185">Reference proteome</keyword>
<dbReference type="RefSeq" id="WP_092668348.1">
    <property type="nucleotide sequence ID" value="NZ_FOXS01000001.1"/>
</dbReference>
<evidence type="ECO:0000313" key="1">
    <source>
        <dbReference type="EMBL" id="SFP79085.1"/>
    </source>
</evidence>
<dbReference type="EMBL" id="FOXS01000001">
    <property type="protein sequence ID" value="SFP79085.1"/>
    <property type="molecule type" value="Genomic_DNA"/>
</dbReference>
<protein>
    <submittedName>
        <fullName evidence="1">Uncharacterized protein</fullName>
    </submittedName>
</protein>
<dbReference type="AlphaFoldDB" id="A0A1I5T7S6"/>
<dbReference type="Proteomes" id="UP000199029">
    <property type="component" value="Unassembled WGS sequence"/>
</dbReference>
<organism evidence="1 2">
    <name type="scientific">Hymenobacter arizonensis</name>
    <name type="common">Siccationidurans arizonensis</name>
    <dbReference type="NCBI Taxonomy" id="1227077"/>
    <lineage>
        <taxon>Bacteria</taxon>
        <taxon>Pseudomonadati</taxon>
        <taxon>Bacteroidota</taxon>
        <taxon>Cytophagia</taxon>
        <taxon>Cytophagales</taxon>
        <taxon>Hymenobacteraceae</taxon>
        <taxon>Hymenobacter</taxon>
    </lineage>
</organism>
<proteinExistence type="predicted"/>